<dbReference type="InterPro" id="IPR000485">
    <property type="entry name" value="AsnC-type_HTH_dom"/>
</dbReference>
<dbReference type="PANTHER" id="PTHR30154">
    <property type="entry name" value="LEUCINE-RESPONSIVE REGULATORY PROTEIN"/>
    <property type="match status" value="1"/>
</dbReference>
<dbReference type="Pfam" id="PF01037">
    <property type="entry name" value="AsnC_trans_reg"/>
    <property type="match status" value="1"/>
</dbReference>
<name>A0A420E6V4_9ALTE</name>
<dbReference type="Pfam" id="PF13404">
    <property type="entry name" value="HTH_AsnC-type"/>
    <property type="match status" value="1"/>
</dbReference>
<proteinExistence type="predicted"/>
<dbReference type="PROSITE" id="PS50956">
    <property type="entry name" value="HTH_ASNC_2"/>
    <property type="match status" value="1"/>
</dbReference>
<dbReference type="SUPFAM" id="SSF46785">
    <property type="entry name" value="Winged helix' DNA-binding domain"/>
    <property type="match status" value="1"/>
</dbReference>
<feature type="domain" description="HTH asnC-type" evidence="4">
    <location>
        <begin position="1"/>
        <end position="63"/>
    </location>
</feature>
<reference evidence="5 6" key="1">
    <citation type="submission" date="2018-09" db="EMBL/GenBank/DDBJ databases">
        <authorList>
            <person name="Wang Z."/>
        </authorList>
    </citation>
    <scope>NUCLEOTIDE SEQUENCE [LARGE SCALE GENOMIC DNA]</scope>
    <source>
        <strain evidence="5 6">ALS 81</strain>
    </source>
</reference>
<dbReference type="GO" id="GO:0043565">
    <property type="term" value="F:sequence-specific DNA binding"/>
    <property type="evidence" value="ECO:0007669"/>
    <property type="project" value="InterPro"/>
</dbReference>
<dbReference type="RefSeq" id="WP_120356397.1">
    <property type="nucleotide sequence ID" value="NZ_RAQO01000010.1"/>
</dbReference>
<dbReference type="InterPro" id="IPR036390">
    <property type="entry name" value="WH_DNA-bd_sf"/>
</dbReference>
<dbReference type="GO" id="GO:0043200">
    <property type="term" value="P:response to amino acid"/>
    <property type="evidence" value="ECO:0007669"/>
    <property type="project" value="TreeGrafter"/>
</dbReference>
<evidence type="ECO:0000313" key="6">
    <source>
        <dbReference type="Proteomes" id="UP000286482"/>
    </source>
</evidence>
<dbReference type="GO" id="GO:0005829">
    <property type="term" value="C:cytosol"/>
    <property type="evidence" value="ECO:0007669"/>
    <property type="project" value="TreeGrafter"/>
</dbReference>
<keyword evidence="3" id="KW-0804">Transcription</keyword>
<dbReference type="InterPro" id="IPR011008">
    <property type="entry name" value="Dimeric_a/b-barrel"/>
</dbReference>
<evidence type="ECO:0000256" key="2">
    <source>
        <dbReference type="ARBA" id="ARBA00023125"/>
    </source>
</evidence>
<sequence>MDDLDKKILGLLQIDNRISSEELGLKIGLSATACQRRLKKLRQSKVIRKEIAVLDGVKLDNYVTVIVEVTLKQGLLNSIDSFKNRMLEYPQVQQCFYVVGQIDFILVVTAKNMLAYEELTRELFFADDNIQKFRSTVSMENVKVGLDIPVF</sequence>
<gene>
    <name evidence="5" type="ORF">DBZ36_18115</name>
</gene>
<organism evidence="5 6">
    <name type="scientific">Alginatibacterium sediminis</name>
    <dbReference type="NCBI Taxonomy" id="2164068"/>
    <lineage>
        <taxon>Bacteria</taxon>
        <taxon>Pseudomonadati</taxon>
        <taxon>Pseudomonadota</taxon>
        <taxon>Gammaproteobacteria</taxon>
        <taxon>Alteromonadales</taxon>
        <taxon>Alteromonadaceae</taxon>
        <taxon>Alginatibacterium</taxon>
    </lineage>
</organism>
<dbReference type="InterPro" id="IPR019887">
    <property type="entry name" value="Tscrpt_reg_AsnC/Lrp_C"/>
</dbReference>
<dbReference type="PANTHER" id="PTHR30154:SF34">
    <property type="entry name" value="TRANSCRIPTIONAL REGULATOR AZLB"/>
    <property type="match status" value="1"/>
</dbReference>
<dbReference type="SUPFAM" id="SSF54909">
    <property type="entry name" value="Dimeric alpha+beta barrel"/>
    <property type="match status" value="1"/>
</dbReference>
<keyword evidence="1" id="KW-0805">Transcription regulation</keyword>
<dbReference type="PRINTS" id="PR00033">
    <property type="entry name" value="HTHASNC"/>
</dbReference>
<dbReference type="AlphaFoldDB" id="A0A420E6V4"/>
<keyword evidence="6" id="KW-1185">Reference proteome</keyword>
<protein>
    <submittedName>
        <fullName evidence="5">Lrp/AsnC family transcriptional regulator</fullName>
    </submittedName>
</protein>
<evidence type="ECO:0000259" key="4">
    <source>
        <dbReference type="PROSITE" id="PS50956"/>
    </source>
</evidence>
<dbReference type="Proteomes" id="UP000286482">
    <property type="component" value="Unassembled WGS sequence"/>
</dbReference>
<comment type="caution">
    <text evidence="5">The sequence shown here is derived from an EMBL/GenBank/DDBJ whole genome shotgun (WGS) entry which is preliminary data.</text>
</comment>
<dbReference type="SMART" id="SM00344">
    <property type="entry name" value="HTH_ASNC"/>
    <property type="match status" value="1"/>
</dbReference>
<keyword evidence="2" id="KW-0238">DNA-binding</keyword>
<dbReference type="InterPro" id="IPR036388">
    <property type="entry name" value="WH-like_DNA-bd_sf"/>
</dbReference>
<dbReference type="EMBL" id="RAQO01000010">
    <property type="protein sequence ID" value="RKF13687.1"/>
    <property type="molecule type" value="Genomic_DNA"/>
</dbReference>
<dbReference type="InterPro" id="IPR019888">
    <property type="entry name" value="Tscrpt_reg_AsnC-like"/>
</dbReference>
<dbReference type="Gene3D" id="1.10.10.10">
    <property type="entry name" value="Winged helix-like DNA-binding domain superfamily/Winged helix DNA-binding domain"/>
    <property type="match status" value="1"/>
</dbReference>
<evidence type="ECO:0000313" key="5">
    <source>
        <dbReference type="EMBL" id="RKF13687.1"/>
    </source>
</evidence>
<accession>A0A420E6V4</accession>
<evidence type="ECO:0000256" key="1">
    <source>
        <dbReference type="ARBA" id="ARBA00023015"/>
    </source>
</evidence>
<evidence type="ECO:0000256" key="3">
    <source>
        <dbReference type="ARBA" id="ARBA00023163"/>
    </source>
</evidence>
<dbReference type="Gene3D" id="3.30.70.920">
    <property type="match status" value="1"/>
</dbReference>
<dbReference type="OrthoDB" id="8590699at2"/>